<evidence type="ECO:0000256" key="5">
    <source>
        <dbReference type="ARBA" id="ARBA00022909"/>
    </source>
</evidence>
<evidence type="ECO:0000256" key="3">
    <source>
        <dbReference type="ARBA" id="ARBA00005708"/>
    </source>
</evidence>
<gene>
    <name evidence="9" type="ORF">UFOPK2582_01556</name>
    <name evidence="10" type="ORF">UFOPK3046_00677</name>
    <name evidence="11" type="ORF">UFOPK3914_02189</name>
    <name evidence="12" type="ORF">UFOPK4173_00838</name>
    <name evidence="13" type="ORF">UFOPK4354_01796</name>
</gene>
<keyword evidence="5" id="KW-0289">Folate biosynthesis</keyword>
<proteinExistence type="inferred from homology"/>
<comment type="catalytic activity">
    <reaction evidence="1">
        <text>7,8-dihydroneopterin = 6-hydroxymethyl-7,8-dihydropterin + glycolaldehyde</text>
        <dbReference type="Rhea" id="RHEA:10540"/>
        <dbReference type="ChEBI" id="CHEBI:17001"/>
        <dbReference type="ChEBI" id="CHEBI:17071"/>
        <dbReference type="ChEBI" id="CHEBI:44841"/>
        <dbReference type="EC" id="4.1.2.25"/>
    </reaction>
</comment>
<evidence type="ECO:0000313" key="12">
    <source>
        <dbReference type="EMBL" id="CAB5033042.1"/>
    </source>
</evidence>
<evidence type="ECO:0000256" key="6">
    <source>
        <dbReference type="ARBA" id="ARBA00023239"/>
    </source>
</evidence>
<protein>
    <recommendedName>
        <fullName evidence="4">dihydroneopterin aldolase</fullName>
        <ecNumber evidence="4">4.1.2.25</ecNumber>
    </recommendedName>
    <alternativeName>
        <fullName evidence="7">7,8-dihydroneopterin aldolase</fullName>
    </alternativeName>
</protein>
<dbReference type="GO" id="GO:0005737">
    <property type="term" value="C:cytoplasm"/>
    <property type="evidence" value="ECO:0007669"/>
    <property type="project" value="TreeGrafter"/>
</dbReference>
<name>A0A6J6Y6C6_9ZZZZ</name>
<organism evidence="10">
    <name type="scientific">freshwater metagenome</name>
    <dbReference type="NCBI Taxonomy" id="449393"/>
    <lineage>
        <taxon>unclassified sequences</taxon>
        <taxon>metagenomes</taxon>
        <taxon>ecological metagenomes</taxon>
    </lineage>
</organism>
<comment type="similarity">
    <text evidence="3">Belongs to the DHNA family.</text>
</comment>
<dbReference type="NCBIfam" id="TIGR00526">
    <property type="entry name" value="folB_dom"/>
    <property type="match status" value="1"/>
</dbReference>
<keyword evidence="6" id="KW-0456">Lyase</keyword>
<evidence type="ECO:0000256" key="4">
    <source>
        <dbReference type="ARBA" id="ARBA00013043"/>
    </source>
</evidence>
<evidence type="ECO:0000256" key="1">
    <source>
        <dbReference type="ARBA" id="ARBA00001353"/>
    </source>
</evidence>
<evidence type="ECO:0000313" key="10">
    <source>
        <dbReference type="EMBL" id="CAB4803028.1"/>
    </source>
</evidence>
<dbReference type="EMBL" id="CAFAAQ010000044">
    <property type="protein sequence ID" value="CAB4803028.1"/>
    <property type="molecule type" value="Genomic_DNA"/>
</dbReference>
<comment type="pathway">
    <text evidence="2">Cofactor biosynthesis; tetrahydrofolate biosynthesis; 2-amino-4-hydroxy-6-hydroxymethyl-7,8-dihydropteridine diphosphate from 7,8-dihydroneopterin triphosphate: step 3/4.</text>
</comment>
<dbReference type="EMBL" id="CAFBQW010000268">
    <property type="protein sequence ID" value="CAB5069075.1"/>
    <property type="molecule type" value="Genomic_DNA"/>
</dbReference>
<accession>A0A6J6Y6C6</accession>
<feature type="domain" description="Dihydroneopterin aldolase/epimerase" evidence="8">
    <location>
        <begin position="13"/>
        <end position="126"/>
    </location>
</feature>
<evidence type="ECO:0000256" key="2">
    <source>
        <dbReference type="ARBA" id="ARBA00005013"/>
    </source>
</evidence>
<dbReference type="NCBIfam" id="TIGR00525">
    <property type="entry name" value="folB"/>
    <property type="match status" value="1"/>
</dbReference>
<dbReference type="InterPro" id="IPR043133">
    <property type="entry name" value="GTP-CH-I_C/QueF"/>
</dbReference>
<dbReference type="GO" id="GO:0046656">
    <property type="term" value="P:folic acid biosynthetic process"/>
    <property type="evidence" value="ECO:0007669"/>
    <property type="project" value="UniProtKB-KW"/>
</dbReference>
<reference evidence="10" key="1">
    <citation type="submission" date="2020-05" db="EMBL/GenBank/DDBJ databases">
        <authorList>
            <person name="Chiriac C."/>
            <person name="Salcher M."/>
            <person name="Ghai R."/>
            <person name="Kavagutti S V."/>
        </authorList>
    </citation>
    <scope>NUCLEOTIDE SEQUENCE</scope>
</reference>
<evidence type="ECO:0000313" key="9">
    <source>
        <dbReference type="EMBL" id="CAB4713632.1"/>
    </source>
</evidence>
<evidence type="ECO:0000313" key="11">
    <source>
        <dbReference type="EMBL" id="CAB5001832.1"/>
    </source>
</evidence>
<dbReference type="InterPro" id="IPR006157">
    <property type="entry name" value="FolB_dom"/>
</dbReference>
<evidence type="ECO:0000259" key="8">
    <source>
        <dbReference type="SMART" id="SM00905"/>
    </source>
</evidence>
<dbReference type="EC" id="4.1.2.25" evidence="4"/>
<dbReference type="Gene3D" id="3.30.1130.10">
    <property type="match status" value="1"/>
</dbReference>
<dbReference type="InterPro" id="IPR006156">
    <property type="entry name" value="Dihydroneopterin_aldolase"/>
</dbReference>
<dbReference type="CDD" id="cd00534">
    <property type="entry name" value="DHNA_DHNTPE"/>
    <property type="match status" value="1"/>
</dbReference>
<evidence type="ECO:0000313" key="13">
    <source>
        <dbReference type="EMBL" id="CAB5069075.1"/>
    </source>
</evidence>
<dbReference type="EMBL" id="CAFBPW010000079">
    <property type="protein sequence ID" value="CAB5033042.1"/>
    <property type="molecule type" value="Genomic_DNA"/>
</dbReference>
<dbReference type="EMBL" id="CAEZXS010000242">
    <property type="protein sequence ID" value="CAB4713632.1"/>
    <property type="molecule type" value="Genomic_DNA"/>
</dbReference>
<dbReference type="SUPFAM" id="SSF55620">
    <property type="entry name" value="Tetrahydrobiopterin biosynthesis enzymes-like"/>
    <property type="match status" value="1"/>
</dbReference>
<evidence type="ECO:0000256" key="7">
    <source>
        <dbReference type="ARBA" id="ARBA00032903"/>
    </source>
</evidence>
<dbReference type="PANTHER" id="PTHR42844">
    <property type="entry name" value="DIHYDRONEOPTERIN ALDOLASE 1-RELATED"/>
    <property type="match status" value="1"/>
</dbReference>
<dbReference type="PANTHER" id="PTHR42844:SF1">
    <property type="entry name" value="DIHYDRONEOPTERIN ALDOLASE 1-RELATED"/>
    <property type="match status" value="1"/>
</dbReference>
<dbReference type="GO" id="GO:0004150">
    <property type="term" value="F:dihydroneopterin aldolase activity"/>
    <property type="evidence" value="ECO:0007669"/>
    <property type="project" value="UniProtKB-EC"/>
</dbReference>
<dbReference type="Pfam" id="PF02152">
    <property type="entry name" value="FolB"/>
    <property type="match status" value="1"/>
</dbReference>
<sequence>MPDQEAADPPDQISVHGLRVVGIVGVLPEERVRAQPLQIDLDLYIDLTAAGMSDALADTVDYGAVCDSLNRTVETSQPELLERLAAQLATAVFAVDPRIEGLRISVAKLRPPVPHDLATSGVQITRRRPA</sequence>
<dbReference type="EMBL" id="CAFBOG010000324">
    <property type="protein sequence ID" value="CAB5001832.1"/>
    <property type="molecule type" value="Genomic_DNA"/>
</dbReference>
<dbReference type="SMART" id="SM00905">
    <property type="entry name" value="FolB"/>
    <property type="match status" value="1"/>
</dbReference>
<dbReference type="AlphaFoldDB" id="A0A6J6Y6C6"/>